<dbReference type="PRINTS" id="PR00453">
    <property type="entry name" value="VWFADOMAIN"/>
</dbReference>
<feature type="repeat" description="FG-GAP" evidence="15">
    <location>
        <begin position="520"/>
        <end position="578"/>
    </location>
</feature>
<evidence type="ECO:0000256" key="4">
    <source>
        <dbReference type="ARBA" id="ARBA00022723"/>
    </source>
</evidence>
<keyword evidence="13 16" id="KW-0675">Receptor</keyword>
<evidence type="ECO:0000256" key="8">
    <source>
        <dbReference type="ARBA" id="ARBA00022889"/>
    </source>
</evidence>
<dbReference type="GO" id="GO:0033627">
    <property type="term" value="P:cell adhesion mediated by integrin"/>
    <property type="evidence" value="ECO:0007669"/>
    <property type="project" value="TreeGrafter"/>
</dbReference>
<dbReference type="InterPro" id="IPR048285">
    <property type="entry name" value="Integrin_alpha_Ig-like_2"/>
</dbReference>
<dbReference type="GO" id="GO:0007160">
    <property type="term" value="P:cell-matrix adhesion"/>
    <property type="evidence" value="ECO:0007669"/>
    <property type="project" value="TreeGrafter"/>
</dbReference>
<dbReference type="GO" id="GO:0007229">
    <property type="term" value="P:integrin-mediated signaling pathway"/>
    <property type="evidence" value="ECO:0007669"/>
    <property type="project" value="UniProtKB-KW"/>
</dbReference>
<name>A0A8B9JQW7_ASTMX</name>
<dbReference type="Gene3D" id="2.130.10.130">
    <property type="entry name" value="Integrin alpha, N-terminal"/>
    <property type="match status" value="1"/>
</dbReference>
<evidence type="ECO:0000256" key="11">
    <source>
        <dbReference type="ARBA" id="ARBA00023136"/>
    </source>
</evidence>
<feature type="repeat" description="FG-GAP" evidence="15">
    <location>
        <begin position="457"/>
        <end position="519"/>
    </location>
</feature>
<dbReference type="GO" id="GO:0005178">
    <property type="term" value="F:integrin binding"/>
    <property type="evidence" value="ECO:0007669"/>
    <property type="project" value="TreeGrafter"/>
</dbReference>
<feature type="domain" description="VWFA" evidence="17">
    <location>
        <begin position="155"/>
        <end position="342"/>
    </location>
</feature>
<keyword evidence="12" id="KW-1015">Disulfide bond</keyword>
<dbReference type="FunFam" id="3.40.50.410:FF:000012">
    <property type="entry name" value="Integrin, alpha 10"/>
    <property type="match status" value="1"/>
</dbReference>
<evidence type="ECO:0000313" key="18">
    <source>
        <dbReference type="Ensembl" id="ENSAMXP00005025281.1"/>
    </source>
</evidence>
<dbReference type="PRINTS" id="PR01185">
    <property type="entry name" value="INTEGRINA"/>
</dbReference>
<dbReference type="Proteomes" id="UP000694621">
    <property type="component" value="Unplaced"/>
</dbReference>
<evidence type="ECO:0000256" key="6">
    <source>
        <dbReference type="ARBA" id="ARBA00022737"/>
    </source>
</evidence>
<reference evidence="18" key="1">
    <citation type="submission" date="2025-08" db="UniProtKB">
        <authorList>
            <consortium name="Ensembl"/>
        </authorList>
    </citation>
    <scope>IDENTIFICATION</scope>
</reference>
<proteinExistence type="inferred from homology"/>
<dbReference type="Pfam" id="PF01839">
    <property type="entry name" value="FG-GAP"/>
    <property type="match status" value="2"/>
</dbReference>
<keyword evidence="8 16" id="KW-0130">Cell adhesion</keyword>
<comment type="similarity">
    <text evidence="2 16">Belongs to the integrin alpha chain family.</text>
</comment>
<dbReference type="Gene3D" id="2.60.40.1530">
    <property type="entry name" value="ntegrin, alpha v. Chain A, domain 4"/>
    <property type="match status" value="1"/>
</dbReference>
<evidence type="ECO:0000259" key="17">
    <source>
        <dbReference type="PROSITE" id="PS50234"/>
    </source>
</evidence>
<evidence type="ECO:0000256" key="16">
    <source>
        <dbReference type="RuleBase" id="RU003762"/>
    </source>
</evidence>
<evidence type="ECO:0000256" key="12">
    <source>
        <dbReference type="ARBA" id="ARBA00023157"/>
    </source>
</evidence>
<dbReference type="GO" id="GO:0098609">
    <property type="term" value="P:cell-cell adhesion"/>
    <property type="evidence" value="ECO:0007669"/>
    <property type="project" value="TreeGrafter"/>
</dbReference>
<dbReference type="PANTHER" id="PTHR23220">
    <property type="entry name" value="INTEGRIN ALPHA"/>
    <property type="match status" value="1"/>
</dbReference>
<evidence type="ECO:0000256" key="10">
    <source>
        <dbReference type="ARBA" id="ARBA00023037"/>
    </source>
</evidence>
<keyword evidence="10 16" id="KW-0401">Integrin</keyword>
<dbReference type="InterPro" id="IPR013517">
    <property type="entry name" value="FG-GAP"/>
</dbReference>
<dbReference type="SUPFAM" id="SSF53300">
    <property type="entry name" value="vWA-like"/>
    <property type="match status" value="1"/>
</dbReference>
<dbReference type="Gene3D" id="3.40.50.410">
    <property type="entry name" value="von Willebrand factor, type A domain"/>
    <property type="match status" value="1"/>
</dbReference>
<comment type="subcellular location">
    <subcellularLocation>
        <location evidence="1 16">Membrane</location>
        <topology evidence="1 16">Single-pass type I membrane protein</topology>
    </subcellularLocation>
</comment>
<dbReference type="PROSITE" id="PS51470">
    <property type="entry name" value="FG_GAP"/>
    <property type="match status" value="3"/>
</dbReference>
<dbReference type="GO" id="GO:0008305">
    <property type="term" value="C:integrin complex"/>
    <property type="evidence" value="ECO:0007669"/>
    <property type="project" value="InterPro"/>
</dbReference>
<protein>
    <submittedName>
        <fullName evidence="18">Integrin, alpha 2 (CD49B, alpha 2 subunit of VLA-2 receptor), tandem duplicate 2</fullName>
    </submittedName>
</protein>
<dbReference type="Ensembl" id="ENSAMXT00005027867.1">
    <property type="protein sequence ID" value="ENSAMXP00005025281.1"/>
    <property type="gene ID" value="ENSAMXG00005012785.1"/>
</dbReference>
<sequence>MLCGCVSAGWRVQRTVGFNVGISGAKVFSGAAAEEFGYTVQQFSNHQGKWLLVGSPWAGYPQNRKGDVYKCLLTSPASTCERLNLQNSVNIPSVQNINTNMSLGQTLITRTCGPLWTQSCGSQYFVPGVCAEVSPLFAPQPAISPALQTCGGPMDIAFVLDGSNSIYPWEPVVAFLKKVLENLDIGPQQAQVSVVQYGSDPRFEFNLNTYKNKQDMVAAASKITQKGGLETNTFGAISYARKNAFLTSNGGRLSASKVMVVVTDGESHDNSLTDTVIGECNKDGITRFGIAVLGYYIRNNIDTTKLIAEIKSIASIPTEKYYFNVSDEVALSGIAGTLGDRIFNIEGTGKGGEFQMEMSQVGFSAHQTKNEDVMMLGAVGAYGWIGTVVHKTAQKSEIFPKQAFEEILQDKNHSSLLGYSVSTLVDSSAEYFVAGAPRSNHTGQVVVYILNSQRQPRIIDSQRGDQIGSYFGSVLCPLDVDRDGVTDLLLVGAPMYMSDQKKETGKVYVFSIRKGILISQDSLEGSSPLENSRFGMAIAAVPDLNLDGFADVVIGAPLEDNNRGAIYIYNGDKKSIRKQSSQKILGSKLDATLKFFGRSLDGSGDLNGDSLPDVSVGGYGNVLQLCSSPLLVTNDNRKISFIVTVMNRRENAYNTRITARYSSNLFYSSVTPPSDGTEVKCTSAKDTEIVTCQVGYPFIKTDQSNCKTASCKKMTCVLKDVSPKTDYYVNVTAWIWNGTFAMDKFIRVTSFIELHPLHPFIFFYLSQVAVTVSKPGAKADVPIGVIVGSVIGGLLLLALAVVALWKVRSLSLFFKLNYFLRETDSETEELSSFFPEMYIS</sequence>
<evidence type="ECO:0000256" key="13">
    <source>
        <dbReference type="ARBA" id="ARBA00023170"/>
    </source>
</evidence>
<keyword evidence="3 16" id="KW-0812">Transmembrane</keyword>
<evidence type="ECO:0000256" key="9">
    <source>
        <dbReference type="ARBA" id="ARBA00022989"/>
    </source>
</evidence>
<keyword evidence="4" id="KW-0479">Metal-binding</keyword>
<dbReference type="GO" id="GO:0046872">
    <property type="term" value="F:metal ion binding"/>
    <property type="evidence" value="ECO:0007669"/>
    <property type="project" value="UniProtKB-KW"/>
</dbReference>
<dbReference type="Pfam" id="PF20805">
    <property type="entry name" value="Integrin_A_Ig_2"/>
    <property type="match status" value="1"/>
</dbReference>
<dbReference type="SMART" id="SM00191">
    <property type="entry name" value="Int_alpha"/>
    <property type="match status" value="5"/>
</dbReference>
<evidence type="ECO:0000256" key="14">
    <source>
        <dbReference type="ARBA" id="ARBA00023180"/>
    </source>
</evidence>
<evidence type="ECO:0000256" key="5">
    <source>
        <dbReference type="ARBA" id="ARBA00022729"/>
    </source>
</evidence>
<dbReference type="InterPro" id="IPR036465">
    <property type="entry name" value="vWFA_dom_sf"/>
</dbReference>
<organism evidence="18 19">
    <name type="scientific">Astyanax mexicanus</name>
    <name type="common">Blind cave fish</name>
    <name type="synonym">Astyanax fasciatus mexicanus</name>
    <dbReference type="NCBI Taxonomy" id="7994"/>
    <lineage>
        <taxon>Eukaryota</taxon>
        <taxon>Metazoa</taxon>
        <taxon>Chordata</taxon>
        <taxon>Craniata</taxon>
        <taxon>Vertebrata</taxon>
        <taxon>Euteleostomi</taxon>
        <taxon>Actinopterygii</taxon>
        <taxon>Neopterygii</taxon>
        <taxon>Teleostei</taxon>
        <taxon>Ostariophysi</taxon>
        <taxon>Characiformes</taxon>
        <taxon>Characoidei</taxon>
        <taxon>Acestrorhamphidae</taxon>
        <taxon>Acestrorhamphinae</taxon>
        <taxon>Astyanax</taxon>
    </lineage>
</organism>
<dbReference type="SUPFAM" id="SSF69179">
    <property type="entry name" value="Integrin domains"/>
    <property type="match status" value="2"/>
</dbReference>
<dbReference type="InterPro" id="IPR028994">
    <property type="entry name" value="Integrin_alpha_N"/>
</dbReference>
<dbReference type="PANTHER" id="PTHR23220:SF23">
    <property type="entry name" value="INTEGRIN ALPHA-2"/>
    <property type="match status" value="1"/>
</dbReference>
<dbReference type="SMART" id="SM00327">
    <property type="entry name" value="VWA"/>
    <property type="match status" value="1"/>
</dbReference>
<dbReference type="AlphaFoldDB" id="A0A8B9JQW7"/>
<feature type="repeat" description="FG-GAP" evidence="15">
    <location>
        <begin position="22"/>
        <end position="80"/>
    </location>
</feature>
<keyword evidence="14" id="KW-0325">Glycoprotein</keyword>
<keyword evidence="9 16" id="KW-1133">Transmembrane helix</keyword>
<feature type="transmembrane region" description="Helical" evidence="16">
    <location>
        <begin position="783"/>
        <end position="805"/>
    </location>
</feature>
<keyword evidence="11 16" id="KW-0472">Membrane</keyword>
<evidence type="ECO:0000256" key="3">
    <source>
        <dbReference type="ARBA" id="ARBA00022692"/>
    </source>
</evidence>
<dbReference type="Pfam" id="PF00092">
    <property type="entry name" value="VWA"/>
    <property type="match status" value="1"/>
</dbReference>
<dbReference type="InterPro" id="IPR002035">
    <property type="entry name" value="VWF_A"/>
</dbReference>
<evidence type="ECO:0000313" key="19">
    <source>
        <dbReference type="Proteomes" id="UP000694621"/>
    </source>
</evidence>
<accession>A0A8B9JQW7</accession>
<dbReference type="SUPFAM" id="SSF69318">
    <property type="entry name" value="Integrin alpha N-terminal domain"/>
    <property type="match status" value="1"/>
</dbReference>
<dbReference type="PROSITE" id="PS50234">
    <property type="entry name" value="VWFA"/>
    <property type="match status" value="1"/>
</dbReference>
<dbReference type="InterPro" id="IPR000413">
    <property type="entry name" value="Integrin_alpha"/>
</dbReference>
<dbReference type="GO" id="GO:0009897">
    <property type="term" value="C:external side of plasma membrane"/>
    <property type="evidence" value="ECO:0007669"/>
    <property type="project" value="TreeGrafter"/>
</dbReference>
<dbReference type="CDD" id="cd01469">
    <property type="entry name" value="vWA_integrins_alpha_subunit"/>
    <property type="match status" value="1"/>
</dbReference>
<dbReference type="Gene3D" id="1.20.5.930">
    <property type="entry name" value="Bicelle-embedded integrin alpha(iib) transmembrane segment"/>
    <property type="match status" value="1"/>
</dbReference>
<evidence type="ECO:0000256" key="2">
    <source>
        <dbReference type="ARBA" id="ARBA00008054"/>
    </source>
</evidence>
<evidence type="ECO:0000256" key="1">
    <source>
        <dbReference type="ARBA" id="ARBA00004479"/>
    </source>
</evidence>
<keyword evidence="7" id="KW-0106">Calcium</keyword>
<evidence type="ECO:0000256" key="7">
    <source>
        <dbReference type="ARBA" id="ARBA00022837"/>
    </source>
</evidence>
<evidence type="ECO:0000256" key="15">
    <source>
        <dbReference type="PROSITE-ProRule" id="PRU00803"/>
    </source>
</evidence>
<keyword evidence="6" id="KW-0677">Repeat</keyword>
<dbReference type="InterPro" id="IPR032695">
    <property type="entry name" value="Integrin_dom_sf"/>
</dbReference>
<keyword evidence="5" id="KW-0732">Signal</keyword>
<dbReference type="InterPro" id="IPR013519">
    <property type="entry name" value="Int_alpha_beta-p"/>
</dbReference>